<dbReference type="InterPro" id="IPR041469">
    <property type="entry name" value="Subtilisin-like_FN3"/>
</dbReference>
<feature type="domain" description="Subtilisin-like protease fibronectin type-III" evidence="9">
    <location>
        <begin position="538"/>
        <end position="641"/>
    </location>
</feature>
<dbReference type="InterPro" id="IPR034197">
    <property type="entry name" value="Peptidases_S8_3"/>
</dbReference>
<name>A0A7J6W9G5_THATH</name>
<dbReference type="PANTHER" id="PTHR10795">
    <property type="entry name" value="PROPROTEIN CONVERTASE SUBTILISIN/KEXIN"/>
    <property type="match status" value="1"/>
</dbReference>
<keyword evidence="2 7" id="KW-0645">Protease</keyword>
<protein>
    <submittedName>
        <fullName evidence="10">Subtilisin-like protease SBT1.7</fullName>
    </submittedName>
</protein>
<feature type="active site" description="Charge relay system" evidence="6 7">
    <location>
        <position position="51"/>
    </location>
</feature>
<evidence type="ECO:0000256" key="5">
    <source>
        <dbReference type="ARBA" id="ARBA00022825"/>
    </source>
</evidence>
<dbReference type="PROSITE" id="PS00138">
    <property type="entry name" value="SUBTILASE_SER"/>
    <property type="match status" value="1"/>
</dbReference>
<evidence type="ECO:0000256" key="2">
    <source>
        <dbReference type="ARBA" id="ARBA00022670"/>
    </source>
</evidence>
<keyword evidence="5 7" id="KW-0720">Serine protease</keyword>
<dbReference type="InterPro" id="IPR015500">
    <property type="entry name" value="Peptidase_S8_subtilisin-rel"/>
</dbReference>
<keyword evidence="4 7" id="KW-0378">Hydrolase</keyword>
<proteinExistence type="inferred from homology"/>
<reference evidence="10 11" key="1">
    <citation type="submission" date="2020-06" db="EMBL/GenBank/DDBJ databases">
        <title>Transcriptomic and genomic resources for Thalictrum thalictroides and T. hernandezii: Facilitating candidate gene discovery in an emerging model plant lineage.</title>
        <authorList>
            <person name="Arias T."/>
            <person name="Riano-Pachon D.M."/>
            <person name="Di Stilio V.S."/>
        </authorList>
    </citation>
    <scope>NUCLEOTIDE SEQUENCE [LARGE SCALE GENOMIC DNA]</scope>
    <source>
        <strain evidence="11">cv. WT478/WT964</strain>
        <tissue evidence="10">Leaves</tissue>
    </source>
</reference>
<accession>A0A7J6W9G5</accession>
<sequence>MEKMPGHVATYPERYCQLHTTHTPKFLGLKKQAGLWPAGNFGDNIIIGVFDTGIWPESKSFIDDGMPRVPQRWHGACESGKDFNSSNCNRKLIGARSFSIGMKQLNETISTTDDYDSPRDYFGHGTHTSSTATGSPVQNANAFGYAKGTATGIAPLARLAMYKVFFSNDSYESASTDTLAAMDQAIEDGVDLMSLSLGFNEVHFYDNNPVAVGAFAAMEKGIFVSCSAGNQGPGGNNTLVNSAPWITTVGAGTIDREFFALVTLGDGVAKIKGKSLYPEDLEDCFLLLQQQHKYLLPNVRSEQSRCKGAIFVTDSSKLLNPRDFYMPFVVISSIDGEMVEKYYTKTSGATVDIKFQITELGTKQAPQVASFFSRGPSAVSPWTLKPVILAPGVDVLAAWEPNRRTMPIGDKFSYLLSDYVLVSGTSMSSPHAVGVAALLKSAHRDWSSAAIKSAMMTTADVIYNMNGEIIDMAIGMPATPLDFGAGHLNPNKALDPGLIYDIEAEDYINYLCALNYTSQEIKVITRRSNYGCDHASLDLNYPSFIVILNNTNTAKYVIKRFLTNVADSQSIYRATIWAPSGMKVVVEPMTLTFRRKYSKAEFTMKLEIGLKGYRNESDYLGNYGYLSWYEVDGKHVLTAPFLKPDILAPGVDILAAWVPNRREVPIGDDYLFTDYTLSSRTSMASPHMVGVAALLKSAHRDWSSAAIRSAMMTTADVINNANGQILVLANGTSGTPLDFGSGHINPNKALDPGLVYEIKVEDYVNFLCTLNYTSQQIKVITDQANLDLNYPSFIVILNNTNTARYVFKRMLTNVVDSQSVYRAAIWAPSGMKVIVEPMTLTFGSKYSKAGFTMEVEIDLSGYRAKTDYIGNHGYLSWYEVDGKHVVRSPIVSAFAIKADKRLLIWFPLIYEKYFDDVLAVLCVTV</sequence>
<dbReference type="Gene3D" id="3.40.50.200">
    <property type="entry name" value="Peptidase S8/S53 domain"/>
    <property type="match status" value="3"/>
</dbReference>
<gene>
    <name evidence="10" type="ORF">FRX31_016326</name>
</gene>
<feature type="active site" description="Charge relay system" evidence="6 7">
    <location>
        <position position="124"/>
    </location>
</feature>
<dbReference type="InterPro" id="IPR023828">
    <property type="entry name" value="Peptidase_S8_Ser-AS"/>
</dbReference>
<dbReference type="FunFam" id="3.40.50.200:FF:000006">
    <property type="entry name" value="Subtilisin-like protease SBT1.5"/>
    <property type="match status" value="1"/>
</dbReference>
<dbReference type="EMBL" id="JABWDY010019183">
    <property type="protein sequence ID" value="KAF5194086.1"/>
    <property type="molecule type" value="Genomic_DNA"/>
</dbReference>
<dbReference type="Gene3D" id="2.60.40.2310">
    <property type="match status" value="1"/>
</dbReference>
<evidence type="ECO:0000256" key="1">
    <source>
        <dbReference type="ARBA" id="ARBA00011073"/>
    </source>
</evidence>
<dbReference type="InterPro" id="IPR036852">
    <property type="entry name" value="Peptidase_S8/S53_dom_sf"/>
</dbReference>
<keyword evidence="3" id="KW-0732">Signal</keyword>
<comment type="caution">
    <text evidence="10">The sequence shown here is derived from an EMBL/GenBank/DDBJ whole genome shotgun (WGS) entry which is preliminary data.</text>
</comment>
<dbReference type="GO" id="GO:0006508">
    <property type="term" value="P:proteolysis"/>
    <property type="evidence" value="ECO:0007669"/>
    <property type="project" value="UniProtKB-KW"/>
</dbReference>
<evidence type="ECO:0000259" key="8">
    <source>
        <dbReference type="Pfam" id="PF00082"/>
    </source>
</evidence>
<evidence type="ECO:0000256" key="4">
    <source>
        <dbReference type="ARBA" id="ARBA00022801"/>
    </source>
</evidence>
<evidence type="ECO:0000313" key="10">
    <source>
        <dbReference type="EMBL" id="KAF5194086.1"/>
    </source>
</evidence>
<evidence type="ECO:0000256" key="6">
    <source>
        <dbReference type="PIRSR" id="PIRSR615500-1"/>
    </source>
</evidence>
<dbReference type="SUPFAM" id="SSF52743">
    <property type="entry name" value="Subtilisin-like"/>
    <property type="match status" value="2"/>
</dbReference>
<organism evidence="10 11">
    <name type="scientific">Thalictrum thalictroides</name>
    <name type="common">Rue-anemone</name>
    <name type="synonym">Anemone thalictroides</name>
    <dbReference type="NCBI Taxonomy" id="46969"/>
    <lineage>
        <taxon>Eukaryota</taxon>
        <taxon>Viridiplantae</taxon>
        <taxon>Streptophyta</taxon>
        <taxon>Embryophyta</taxon>
        <taxon>Tracheophyta</taxon>
        <taxon>Spermatophyta</taxon>
        <taxon>Magnoliopsida</taxon>
        <taxon>Ranunculales</taxon>
        <taxon>Ranunculaceae</taxon>
        <taxon>Thalictroideae</taxon>
        <taxon>Thalictrum</taxon>
    </lineage>
</organism>
<dbReference type="PRINTS" id="PR00723">
    <property type="entry name" value="SUBTILISIN"/>
</dbReference>
<feature type="domain" description="Peptidase S8/S53" evidence="8">
    <location>
        <begin position="42"/>
        <end position="463"/>
    </location>
</feature>
<dbReference type="GO" id="GO:0004252">
    <property type="term" value="F:serine-type endopeptidase activity"/>
    <property type="evidence" value="ECO:0007669"/>
    <property type="project" value="UniProtKB-UniRule"/>
</dbReference>
<keyword evidence="11" id="KW-1185">Reference proteome</keyword>
<dbReference type="CDD" id="cd04852">
    <property type="entry name" value="Peptidases_S8_3"/>
    <property type="match status" value="1"/>
</dbReference>
<dbReference type="OrthoDB" id="206201at2759"/>
<dbReference type="Proteomes" id="UP000554482">
    <property type="component" value="Unassembled WGS sequence"/>
</dbReference>
<dbReference type="InterPro" id="IPR045051">
    <property type="entry name" value="SBT"/>
</dbReference>
<feature type="domain" description="Subtilisin-like protease fibronectin type-III" evidence="9">
    <location>
        <begin position="787"/>
        <end position="891"/>
    </location>
</feature>
<evidence type="ECO:0000256" key="3">
    <source>
        <dbReference type="ARBA" id="ARBA00022729"/>
    </source>
</evidence>
<evidence type="ECO:0000259" key="9">
    <source>
        <dbReference type="Pfam" id="PF17766"/>
    </source>
</evidence>
<evidence type="ECO:0000256" key="7">
    <source>
        <dbReference type="PROSITE-ProRule" id="PRU01240"/>
    </source>
</evidence>
<feature type="active site" description="Charge relay system" evidence="6 7">
    <location>
        <position position="426"/>
    </location>
</feature>
<comment type="similarity">
    <text evidence="1 7">Belongs to the peptidase S8 family.</text>
</comment>
<dbReference type="PROSITE" id="PS51892">
    <property type="entry name" value="SUBTILASE"/>
    <property type="match status" value="1"/>
</dbReference>
<evidence type="ECO:0000313" key="11">
    <source>
        <dbReference type="Proteomes" id="UP000554482"/>
    </source>
</evidence>
<dbReference type="AlphaFoldDB" id="A0A7J6W9G5"/>
<dbReference type="InterPro" id="IPR000209">
    <property type="entry name" value="Peptidase_S8/S53_dom"/>
</dbReference>
<dbReference type="Pfam" id="PF00082">
    <property type="entry name" value="Peptidase_S8"/>
    <property type="match status" value="1"/>
</dbReference>
<dbReference type="Pfam" id="PF17766">
    <property type="entry name" value="fn3_6"/>
    <property type="match status" value="2"/>
</dbReference>